<dbReference type="Pfam" id="PF02635">
    <property type="entry name" value="DsrE"/>
    <property type="match status" value="1"/>
</dbReference>
<proteinExistence type="predicted"/>
<evidence type="ECO:0000313" key="2">
    <source>
        <dbReference type="EMBL" id="BAH75900.1"/>
    </source>
</evidence>
<dbReference type="InterPro" id="IPR003787">
    <property type="entry name" value="Sulphur_relay_DsrE/F-like"/>
</dbReference>
<dbReference type="HOGENOM" id="CLU_139144_0_1_7"/>
<organism evidence="2 3">
    <name type="scientific">Solidesulfovibrio magneticus (strain ATCC 700980 / DSM 13731 / RS-1)</name>
    <name type="common">Desulfovibrio magneticus</name>
    <dbReference type="NCBI Taxonomy" id="573370"/>
    <lineage>
        <taxon>Bacteria</taxon>
        <taxon>Pseudomonadati</taxon>
        <taxon>Thermodesulfobacteriota</taxon>
        <taxon>Desulfovibrionia</taxon>
        <taxon>Desulfovibrionales</taxon>
        <taxon>Desulfovibrionaceae</taxon>
        <taxon>Solidesulfovibrio</taxon>
    </lineage>
</organism>
<sequence>MKRVTPLAAGLLFCLLALATVCQAGASDPLFINLTSDDGHRSLMAISFGQNQLQRGHPLTVYLNDKAVRIASKKHGEAFAEQQALLQQIVAKGGTVLVCPMCSQKYGVAESDFLDGVKLTNPDTTGAALFTDNTRTLSW</sequence>
<dbReference type="RefSeq" id="WP_015861080.1">
    <property type="nucleotide sequence ID" value="NC_012796.1"/>
</dbReference>
<dbReference type="STRING" id="573370.DMR_24090"/>
<evidence type="ECO:0000313" key="3">
    <source>
        <dbReference type="Proteomes" id="UP000009071"/>
    </source>
</evidence>
<keyword evidence="1" id="KW-0732">Signal</keyword>
<dbReference type="OrthoDB" id="8453507at2"/>
<feature type="chain" id="PRO_5002943804" evidence="1">
    <location>
        <begin position="27"/>
        <end position="139"/>
    </location>
</feature>
<name>C4XTA3_SOLM1</name>
<dbReference type="Gene3D" id="3.40.1260.10">
    <property type="entry name" value="DsrEFH-like"/>
    <property type="match status" value="1"/>
</dbReference>
<feature type="signal peptide" evidence="1">
    <location>
        <begin position="1"/>
        <end position="26"/>
    </location>
</feature>
<evidence type="ECO:0000256" key="1">
    <source>
        <dbReference type="SAM" id="SignalP"/>
    </source>
</evidence>
<dbReference type="SUPFAM" id="SSF75169">
    <property type="entry name" value="DsrEFH-like"/>
    <property type="match status" value="1"/>
</dbReference>
<dbReference type="InterPro" id="IPR027396">
    <property type="entry name" value="DsrEFH-like"/>
</dbReference>
<dbReference type="KEGG" id="dma:DMR_24090"/>
<keyword evidence="3" id="KW-1185">Reference proteome</keyword>
<dbReference type="EMBL" id="AP010904">
    <property type="protein sequence ID" value="BAH75900.1"/>
    <property type="molecule type" value="Genomic_DNA"/>
</dbReference>
<reference evidence="2 3" key="1">
    <citation type="journal article" date="2009" name="Genome Res.">
        <title>Whole genome sequence of Desulfovibrio magneticus strain RS-1 revealed common gene clusters in magnetotactic bacteria.</title>
        <authorList>
            <person name="Nakazawa H."/>
            <person name="Arakaki A."/>
            <person name="Narita-Yamada S."/>
            <person name="Yashiro I."/>
            <person name="Jinno K."/>
            <person name="Aoki N."/>
            <person name="Tsuruyama A."/>
            <person name="Okamura Y."/>
            <person name="Tanikawa S."/>
            <person name="Fujita N."/>
            <person name="Takeyama H."/>
            <person name="Matsunaga T."/>
        </authorList>
    </citation>
    <scope>NUCLEOTIDE SEQUENCE [LARGE SCALE GENOMIC DNA]</scope>
    <source>
        <strain evidence="3">ATCC 700980 / DSM 13731 / RS-1</strain>
    </source>
</reference>
<dbReference type="AlphaFoldDB" id="C4XTA3"/>
<accession>C4XTA3</accession>
<dbReference type="Proteomes" id="UP000009071">
    <property type="component" value="Chromosome"/>
</dbReference>
<dbReference type="eggNOG" id="COG1553">
    <property type="taxonomic scope" value="Bacteria"/>
</dbReference>
<gene>
    <name evidence="2" type="ordered locus">DMR_24090</name>
</gene>
<protein>
    <submittedName>
        <fullName evidence="2">Uncharacterized protein</fullName>
    </submittedName>
</protein>